<feature type="domain" description="Apoptosis-antagonizing transcription factor C-terminal" evidence="2">
    <location>
        <begin position="243"/>
        <end position="316"/>
    </location>
</feature>
<accession>A0AAD7UCT3</accession>
<gene>
    <name evidence="3" type="ORF">CTAYLR_001204</name>
</gene>
<dbReference type="Proteomes" id="UP001230188">
    <property type="component" value="Unassembled WGS sequence"/>
</dbReference>
<comment type="caution">
    <text evidence="3">The sequence shown here is derived from an EMBL/GenBank/DDBJ whole genome shotgun (WGS) entry which is preliminary data.</text>
</comment>
<dbReference type="InterPro" id="IPR039223">
    <property type="entry name" value="AATF/Bfr2"/>
</dbReference>
<dbReference type="InterPro" id="IPR012617">
    <property type="entry name" value="AATF_C"/>
</dbReference>
<feature type="compositionally biased region" description="Basic and acidic residues" evidence="1">
    <location>
        <begin position="259"/>
        <end position="289"/>
    </location>
</feature>
<dbReference type="PANTHER" id="PTHR15565">
    <property type="entry name" value="AATF PROTEIN APOPTOSIS ANTAGONIZING TRANSCRIPTION FACTOR"/>
    <property type="match status" value="1"/>
</dbReference>
<feature type="compositionally biased region" description="Basic and acidic residues" evidence="1">
    <location>
        <begin position="83"/>
        <end position="95"/>
    </location>
</feature>
<proteinExistence type="predicted"/>
<evidence type="ECO:0000313" key="3">
    <source>
        <dbReference type="EMBL" id="KAJ8602475.1"/>
    </source>
</evidence>
<dbReference type="GO" id="GO:0005730">
    <property type="term" value="C:nucleolus"/>
    <property type="evidence" value="ECO:0007669"/>
    <property type="project" value="TreeGrafter"/>
</dbReference>
<dbReference type="EMBL" id="JAQMWT010000379">
    <property type="protein sequence ID" value="KAJ8602475.1"/>
    <property type="molecule type" value="Genomic_DNA"/>
</dbReference>
<evidence type="ECO:0000313" key="4">
    <source>
        <dbReference type="Proteomes" id="UP001230188"/>
    </source>
</evidence>
<feature type="region of interest" description="Disordered" evidence="1">
    <location>
        <begin position="253"/>
        <end position="289"/>
    </location>
</feature>
<evidence type="ECO:0000256" key="1">
    <source>
        <dbReference type="SAM" id="MobiDB-lite"/>
    </source>
</evidence>
<feature type="region of interest" description="Disordered" evidence="1">
    <location>
        <begin position="19"/>
        <end position="104"/>
    </location>
</feature>
<keyword evidence="4" id="KW-1185">Reference proteome</keyword>
<dbReference type="Pfam" id="PF08164">
    <property type="entry name" value="TRAUB"/>
    <property type="match status" value="1"/>
</dbReference>
<name>A0AAD7UCT3_9STRA</name>
<evidence type="ECO:0000259" key="2">
    <source>
        <dbReference type="Pfam" id="PF08164"/>
    </source>
</evidence>
<reference evidence="3" key="1">
    <citation type="submission" date="2023-01" db="EMBL/GenBank/DDBJ databases">
        <title>Metagenome sequencing of chrysophaentin producing Chrysophaeum taylorii.</title>
        <authorList>
            <person name="Davison J."/>
            <person name="Bewley C."/>
        </authorList>
    </citation>
    <scope>NUCLEOTIDE SEQUENCE</scope>
    <source>
        <strain evidence="3">NIES-1699</strain>
    </source>
</reference>
<sequence length="347" mass="38518">MDDLINDLLKPDTNEDRCFAPEIVKSSGALDDRLVDDEEEEEEEEEEDGDDFESSPSGSTFLDGGESSAKLEALMARLDEEDAKTKTDAPLKRSSSEAARQQRGLLGDAMEARALMEPMMRAKGGGSGAVAAVRRLLDALIDLRTATQDDKPLEKRRCLDQQWSEIDRAHSRRREGWEAAMDAWRRRTHLGAAAARHSLKAVSLGPFEAAKMAMADRDRALKKMHPATSGGLDADTYDDGPFYRTLLRDLGDLRPSSDLAKHPDPKRNHRRDERDARASKGRKTRYETHEKLQNFMLPVPRRMSVVDPDILIRSLFGGANSTTTTTTTTTGVVSPDADDGPALFYDD</sequence>
<organism evidence="3 4">
    <name type="scientific">Chrysophaeum taylorii</name>
    <dbReference type="NCBI Taxonomy" id="2483200"/>
    <lineage>
        <taxon>Eukaryota</taxon>
        <taxon>Sar</taxon>
        <taxon>Stramenopiles</taxon>
        <taxon>Ochrophyta</taxon>
        <taxon>Pelagophyceae</taxon>
        <taxon>Pelagomonadales</taxon>
        <taxon>Pelagomonadaceae</taxon>
        <taxon>Chrysophaeum</taxon>
    </lineage>
</organism>
<dbReference type="PANTHER" id="PTHR15565:SF0">
    <property type="entry name" value="PROTEIN AATF"/>
    <property type="match status" value="1"/>
</dbReference>
<protein>
    <recommendedName>
        <fullName evidence="2">Apoptosis-antagonizing transcription factor C-terminal domain-containing protein</fullName>
    </recommendedName>
</protein>
<dbReference type="AlphaFoldDB" id="A0AAD7UCT3"/>
<feature type="compositionally biased region" description="Acidic residues" evidence="1">
    <location>
        <begin position="34"/>
        <end position="53"/>
    </location>
</feature>
<feature type="region of interest" description="Disordered" evidence="1">
    <location>
        <begin position="319"/>
        <end position="347"/>
    </location>
</feature>